<dbReference type="Proteomes" id="UP000011721">
    <property type="component" value="Chromosome"/>
</dbReference>
<dbReference type="OrthoDB" id="9765111at2"/>
<dbReference type="STRING" id="1167006.UWK_00480"/>
<proteinExistence type="inferred from homology"/>
<dbReference type="EMBL" id="CP003985">
    <property type="protein sequence ID" value="AGF77063.1"/>
    <property type="molecule type" value="Genomic_DNA"/>
</dbReference>
<evidence type="ECO:0000256" key="4">
    <source>
        <dbReference type="ARBA" id="ARBA00023172"/>
    </source>
</evidence>
<evidence type="ECO:0000313" key="7">
    <source>
        <dbReference type="EMBL" id="AGF77063.1"/>
    </source>
</evidence>
<keyword evidence="3 5" id="KW-0175">Coiled coil</keyword>
<evidence type="ECO:0000256" key="1">
    <source>
        <dbReference type="ARBA" id="ARBA00003416"/>
    </source>
</evidence>
<keyword evidence="6" id="KW-0472">Membrane</keyword>
<dbReference type="PANTHER" id="PTHR30563:SF0">
    <property type="entry name" value="DNA RECOMBINATION PROTEIN RMUC"/>
    <property type="match status" value="1"/>
</dbReference>
<keyword evidence="8" id="KW-1185">Reference proteome</keyword>
<dbReference type="RefSeq" id="WP_015402761.1">
    <property type="nucleotide sequence ID" value="NC_020304.1"/>
</dbReference>
<protein>
    <recommendedName>
        <fullName evidence="9">DNA recombination protein RmuC</fullName>
    </recommendedName>
</protein>
<dbReference type="GO" id="GO:0006310">
    <property type="term" value="P:DNA recombination"/>
    <property type="evidence" value="ECO:0007669"/>
    <property type="project" value="UniProtKB-KW"/>
</dbReference>
<dbReference type="InterPro" id="IPR003798">
    <property type="entry name" value="DNA_recombination_RmuC"/>
</dbReference>
<keyword evidence="6" id="KW-0812">Transmembrane</keyword>
<evidence type="ECO:0000256" key="6">
    <source>
        <dbReference type="SAM" id="Phobius"/>
    </source>
</evidence>
<dbReference type="AlphaFoldDB" id="M1P0N3"/>
<keyword evidence="6" id="KW-1133">Transmembrane helix</keyword>
<evidence type="ECO:0000256" key="2">
    <source>
        <dbReference type="ARBA" id="ARBA00009840"/>
    </source>
</evidence>
<evidence type="ECO:0000313" key="8">
    <source>
        <dbReference type="Proteomes" id="UP000011721"/>
    </source>
</evidence>
<accession>M1P0N3</accession>
<dbReference type="PANTHER" id="PTHR30563">
    <property type="entry name" value="DNA RECOMBINATION PROTEIN RMUC"/>
    <property type="match status" value="1"/>
</dbReference>
<name>M1P0N3_DESSD</name>
<evidence type="ECO:0000256" key="5">
    <source>
        <dbReference type="SAM" id="Coils"/>
    </source>
</evidence>
<feature type="coiled-coil region" evidence="5">
    <location>
        <begin position="84"/>
        <end position="118"/>
    </location>
</feature>
<keyword evidence="4" id="KW-0233">DNA recombination</keyword>
<dbReference type="HOGENOM" id="CLU_024057_0_1_7"/>
<sequence length="479" mass="55412">MISPFDQLVLWFQQQSQFTQLLAVGSWSFLCGLLPTAFILWLVFQKQKERFLSRQQLIAEFEKQATENRIAASDLVCENVRHQCEQLIEEKRHKQSIISELQEKEAKQRSENARLQTRIEQEQLHAEERLNLLDGAREQLRLQFSELAASILEEKSAHFSRETQEKISGLLSPFHEQLKSFRQKADAVHHDETRDRAALQREITSLRNLNQRMSDEANNLTKALKGNKQVQGTWGEIVLERVLEQSALRKGIEYETQAVFRDEANRFQRPDVIVRLPDGRDIIIDSKVSLVSWEKYVNSDKEQEQDTFLRHHVKAIKEHVKILGEKDYGSLAEIQTLDFVLMFMPIEAAFLAAFKADETLFSEAMSRKVILVSPTTLLTTLRTIESIWHYEKQSRNAREIAERAAALYDKFCSFTEDMERIGKQMHALQSSYDSAMTRLSRGRGNLISRVENFPQMGVKVKKSIPASIRNDADLYTDPA</sequence>
<dbReference type="Pfam" id="PF02646">
    <property type="entry name" value="RmuC"/>
    <property type="match status" value="1"/>
</dbReference>
<comment type="function">
    <text evidence="1">Involved in DNA recombination.</text>
</comment>
<evidence type="ECO:0008006" key="9">
    <source>
        <dbReference type="Google" id="ProtNLM"/>
    </source>
</evidence>
<dbReference type="eggNOG" id="COG1322">
    <property type="taxonomic scope" value="Bacteria"/>
</dbReference>
<gene>
    <name evidence="7" type="ordered locus">UWK_00480</name>
</gene>
<dbReference type="PATRIC" id="fig|1167006.5.peg.544"/>
<organism evidence="7 8">
    <name type="scientific">Desulfocapsa sulfexigens (strain DSM 10523 / SB164P1)</name>
    <dbReference type="NCBI Taxonomy" id="1167006"/>
    <lineage>
        <taxon>Bacteria</taxon>
        <taxon>Pseudomonadati</taxon>
        <taxon>Thermodesulfobacteriota</taxon>
        <taxon>Desulfobulbia</taxon>
        <taxon>Desulfobulbales</taxon>
        <taxon>Desulfocapsaceae</taxon>
        <taxon>Desulfocapsa</taxon>
    </lineage>
</organism>
<feature type="transmembrane region" description="Helical" evidence="6">
    <location>
        <begin position="20"/>
        <end position="44"/>
    </location>
</feature>
<reference evidence="8" key="1">
    <citation type="journal article" date="2013" name="Stand. Genomic Sci.">
        <title>Complete genome sequence of Desulfocapsa sulfexigens, a marine deltaproteobacterium specialized in disproportionating inorganic sulfur compounds.</title>
        <authorList>
            <person name="Finster K.W."/>
            <person name="Kjeldsen K.U."/>
            <person name="Kube M."/>
            <person name="Reinhardt R."/>
            <person name="Mussmann M."/>
            <person name="Amann R."/>
            <person name="Schreiber L."/>
        </authorList>
    </citation>
    <scope>NUCLEOTIDE SEQUENCE [LARGE SCALE GENOMIC DNA]</scope>
    <source>
        <strain evidence="8">DSM 10523 / SB164P1</strain>
    </source>
</reference>
<comment type="similarity">
    <text evidence="2">Belongs to the RmuC family.</text>
</comment>
<evidence type="ECO:0000256" key="3">
    <source>
        <dbReference type="ARBA" id="ARBA00023054"/>
    </source>
</evidence>
<dbReference type="KEGG" id="dsf:UWK_00480"/>
<feature type="coiled-coil region" evidence="5">
    <location>
        <begin position="196"/>
        <end position="223"/>
    </location>
</feature>